<evidence type="ECO:0000313" key="2">
    <source>
        <dbReference type="Proteomes" id="UP000275846"/>
    </source>
</evidence>
<dbReference type="AlphaFoldDB" id="A0A3P7DIE8"/>
<protein>
    <submittedName>
        <fullName evidence="1">Uncharacterized protein</fullName>
    </submittedName>
</protein>
<sequence>MTVFILGPEKWSRVAEEKNLPATACFILRTREEPAVSDFCLNEHPQVVLDKVESTEPRRDELFRVSGKNVASAASSEAQAANGVNQPWKPTAISQDMQTFTLPVETLTELAYYARCLQEDEGGTMISKLLLEVNSLKLKGGQTSRVLPNLTAVTYLAIMARRLQERLMNEVDKWLQRLEGAFVGCDNEYCHRTQQEAEAHL</sequence>
<dbReference type="Proteomes" id="UP000275846">
    <property type="component" value="Unassembled WGS sequence"/>
</dbReference>
<accession>A0A3P7DIE8</accession>
<gene>
    <name evidence="1" type="ORF">SSLN_LOCUS19980</name>
</gene>
<keyword evidence="2" id="KW-1185">Reference proteome</keyword>
<evidence type="ECO:0000313" key="1">
    <source>
        <dbReference type="EMBL" id="VDM06366.1"/>
    </source>
</evidence>
<dbReference type="EMBL" id="UYSU01051070">
    <property type="protein sequence ID" value="VDM06366.1"/>
    <property type="molecule type" value="Genomic_DNA"/>
</dbReference>
<feature type="non-terminal residue" evidence="1">
    <location>
        <position position="201"/>
    </location>
</feature>
<name>A0A3P7DIE8_SCHSO</name>
<organism evidence="1 2">
    <name type="scientific">Schistocephalus solidus</name>
    <name type="common">Tapeworm</name>
    <dbReference type="NCBI Taxonomy" id="70667"/>
    <lineage>
        <taxon>Eukaryota</taxon>
        <taxon>Metazoa</taxon>
        <taxon>Spiralia</taxon>
        <taxon>Lophotrochozoa</taxon>
        <taxon>Platyhelminthes</taxon>
        <taxon>Cestoda</taxon>
        <taxon>Eucestoda</taxon>
        <taxon>Diphyllobothriidea</taxon>
        <taxon>Diphyllobothriidae</taxon>
        <taxon>Schistocephalus</taxon>
    </lineage>
</organism>
<reference evidence="1 2" key="1">
    <citation type="submission" date="2018-11" db="EMBL/GenBank/DDBJ databases">
        <authorList>
            <consortium name="Pathogen Informatics"/>
        </authorList>
    </citation>
    <scope>NUCLEOTIDE SEQUENCE [LARGE SCALE GENOMIC DNA]</scope>
    <source>
        <strain evidence="1 2">NST_G2</strain>
    </source>
</reference>
<proteinExistence type="predicted"/>